<evidence type="ECO:0000313" key="3">
    <source>
        <dbReference type="Proteomes" id="UP000183413"/>
    </source>
</evidence>
<sequence>MDAGQRIAEPFLGAPTRDGWVHPQEQGGDGVYRTMLEDTDTFLVTAA</sequence>
<dbReference type="RefSeq" id="WP_177287834.1">
    <property type="nucleotide sequence ID" value="NZ_FOVH01000013.1"/>
</dbReference>
<gene>
    <name evidence="2" type="ORF">SAMN04489713_113195</name>
</gene>
<dbReference type="EMBL" id="FOVH01000013">
    <property type="protein sequence ID" value="SFP35475.1"/>
    <property type="molecule type" value="Genomic_DNA"/>
</dbReference>
<evidence type="ECO:0000313" key="2">
    <source>
        <dbReference type="EMBL" id="SFP35475.1"/>
    </source>
</evidence>
<keyword evidence="3" id="KW-1185">Reference proteome</keyword>
<evidence type="ECO:0000256" key="1">
    <source>
        <dbReference type="SAM" id="MobiDB-lite"/>
    </source>
</evidence>
<proteinExistence type="predicted"/>
<feature type="region of interest" description="Disordered" evidence="1">
    <location>
        <begin position="1"/>
        <end position="26"/>
    </location>
</feature>
<accession>A0A1I5PN76</accession>
<dbReference type="InParanoid" id="A0A1I5PN76"/>
<dbReference type="AlphaFoldDB" id="A0A1I5PN76"/>
<dbReference type="STRING" id="1993.SAMN04489713_113195"/>
<organism evidence="2 3">
    <name type="scientific">Actinomadura madurae</name>
    <dbReference type="NCBI Taxonomy" id="1993"/>
    <lineage>
        <taxon>Bacteria</taxon>
        <taxon>Bacillati</taxon>
        <taxon>Actinomycetota</taxon>
        <taxon>Actinomycetes</taxon>
        <taxon>Streptosporangiales</taxon>
        <taxon>Thermomonosporaceae</taxon>
        <taxon>Actinomadura</taxon>
    </lineage>
</organism>
<protein>
    <submittedName>
        <fullName evidence="2">Uncharacterized protein</fullName>
    </submittedName>
</protein>
<name>A0A1I5PN76_9ACTN</name>
<reference evidence="2 3" key="1">
    <citation type="submission" date="2016-10" db="EMBL/GenBank/DDBJ databases">
        <authorList>
            <person name="de Groot N.N."/>
        </authorList>
    </citation>
    <scope>NUCLEOTIDE SEQUENCE [LARGE SCALE GENOMIC DNA]</scope>
    <source>
        <strain evidence="2 3">DSM 43067</strain>
    </source>
</reference>
<dbReference type="Proteomes" id="UP000183413">
    <property type="component" value="Unassembled WGS sequence"/>
</dbReference>